<protein>
    <submittedName>
        <fullName evidence="2">Uncharacterized protein</fullName>
    </submittedName>
</protein>
<dbReference type="Proteomes" id="UP000018766">
    <property type="component" value="Unassembled WGS sequence"/>
</dbReference>
<keyword evidence="1" id="KW-0812">Transmembrane</keyword>
<comment type="caution">
    <text evidence="2">The sequence shown here is derived from an EMBL/GenBank/DDBJ whole genome shotgun (WGS) entry which is preliminary data.</text>
</comment>
<evidence type="ECO:0000313" key="3">
    <source>
        <dbReference type="Proteomes" id="UP000018766"/>
    </source>
</evidence>
<accession>V8GA93</accession>
<name>V8GA93_9BURK</name>
<gene>
    <name evidence="2" type="ORF">V757_01690</name>
</gene>
<organism evidence="2 3">
    <name type="scientific">Pelistega indica</name>
    <dbReference type="NCBI Taxonomy" id="1414851"/>
    <lineage>
        <taxon>Bacteria</taxon>
        <taxon>Pseudomonadati</taxon>
        <taxon>Pseudomonadota</taxon>
        <taxon>Betaproteobacteria</taxon>
        <taxon>Burkholderiales</taxon>
        <taxon>Alcaligenaceae</taxon>
        <taxon>Pelistega</taxon>
    </lineage>
</organism>
<keyword evidence="3" id="KW-1185">Reference proteome</keyword>
<dbReference type="EMBL" id="AYSV01000010">
    <property type="protein sequence ID" value="ETD72873.1"/>
    <property type="molecule type" value="Genomic_DNA"/>
</dbReference>
<sequence>MSKKQTLSLLQWLAIVFVLGVILAVAANYLR</sequence>
<feature type="transmembrane region" description="Helical" evidence="1">
    <location>
        <begin position="12"/>
        <end position="30"/>
    </location>
</feature>
<proteinExistence type="predicted"/>
<keyword evidence="1" id="KW-0472">Membrane</keyword>
<evidence type="ECO:0000313" key="2">
    <source>
        <dbReference type="EMBL" id="ETD72873.1"/>
    </source>
</evidence>
<dbReference type="AlphaFoldDB" id="V8GA93"/>
<reference evidence="2 3" key="1">
    <citation type="submission" date="2013-11" db="EMBL/GenBank/DDBJ databases">
        <title>Genomic analysis of Pelistega sp. HM-7.</title>
        <authorList>
            <person name="Kumbhare S.V."/>
            <person name="Shetty S.A."/>
            <person name="Sharma O."/>
            <person name="Dhotre D.P."/>
        </authorList>
    </citation>
    <scope>NUCLEOTIDE SEQUENCE [LARGE SCALE GENOMIC DNA]</scope>
    <source>
        <strain evidence="2 3">HM-7</strain>
    </source>
</reference>
<keyword evidence="1" id="KW-1133">Transmembrane helix</keyword>
<evidence type="ECO:0000256" key="1">
    <source>
        <dbReference type="SAM" id="Phobius"/>
    </source>
</evidence>